<comment type="similarity">
    <text evidence="2 6">Belongs to the UPF0677 family.</text>
</comment>
<dbReference type="SUPFAM" id="SSF53335">
    <property type="entry name" value="S-adenosyl-L-methionine-dependent methyltransferases"/>
    <property type="match status" value="1"/>
</dbReference>
<dbReference type="PANTHER" id="PTHR43619">
    <property type="entry name" value="S-ADENOSYL-L-METHIONINE-DEPENDENT METHYLTRANSFERASE YKTD-RELATED"/>
    <property type="match status" value="1"/>
</dbReference>
<evidence type="ECO:0000256" key="4">
    <source>
        <dbReference type="ARBA" id="ARBA00022679"/>
    </source>
</evidence>
<sequence length="275" mass="30321">MPVDGVAMTAIGVAVIRARESERPDRLYDDPQAAAFVTAARAGFEPDRWARVEAVADQFYEGRTIGVHLVDERFRAAIAAGLRQIVVLGAGLDTRAYRMALPPDTHVYEIDLPELFAFKEPVLAATAATPTCHRHVVIADLRDDWRKSLLSAGFDPSAPTYWVDEGSLGYLNQDWNQRVVRTLTELSAPGSRFGAARYVVDPDAPQYRDLRRLVAGDNAPDPAPAPSTPDFDAQAWLEDIGWSTEFHSWNDMTADLPRPAGTLDPRIGNIAAIRR</sequence>
<dbReference type="EMBL" id="CP074371">
    <property type="protein sequence ID" value="QVI25325.1"/>
    <property type="molecule type" value="Genomic_DNA"/>
</dbReference>
<dbReference type="Proteomes" id="UP000683310">
    <property type="component" value="Chromosome"/>
</dbReference>
<gene>
    <name evidence="7" type="ORF">KHQ06_34470</name>
</gene>
<evidence type="ECO:0000256" key="3">
    <source>
        <dbReference type="ARBA" id="ARBA00022603"/>
    </source>
</evidence>
<keyword evidence="8" id="KW-1185">Reference proteome</keyword>
<evidence type="ECO:0000313" key="8">
    <source>
        <dbReference type="Proteomes" id="UP000683310"/>
    </source>
</evidence>
<name>A0ABX8CZH0_9NOCA</name>
<dbReference type="NCBIfam" id="TIGR00027">
    <property type="entry name" value="mthyl_TIGR00027"/>
    <property type="match status" value="1"/>
</dbReference>
<dbReference type="InterPro" id="IPR011610">
    <property type="entry name" value="SAM_mthyl_Trfase_ML2640-like"/>
</dbReference>
<keyword evidence="3 6" id="KW-0489">Methyltransferase</keyword>
<dbReference type="InterPro" id="IPR007213">
    <property type="entry name" value="Ppm1/Ppm2/Tcmp"/>
</dbReference>
<organism evidence="7 8">
    <name type="scientific">Nocardia tengchongensis</name>
    <dbReference type="NCBI Taxonomy" id="2055889"/>
    <lineage>
        <taxon>Bacteria</taxon>
        <taxon>Bacillati</taxon>
        <taxon>Actinomycetota</taxon>
        <taxon>Actinomycetes</taxon>
        <taxon>Mycobacteriales</taxon>
        <taxon>Nocardiaceae</taxon>
        <taxon>Nocardia</taxon>
    </lineage>
</organism>
<keyword evidence="4 7" id="KW-0808">Transferase</keyword>
<keyword evidence="5 6" id="KW-0949">S-adenosyl-L-methionine</keyword>
<dbReference type="Gene3D" id="3.40.50.150">
    <property type="entry name" value="Vaccinia Virus protein VP39"/>
    <property type="match status" value="1"/>
</dbReference>
<evidence type="ECO:0000256" key="5">
    <source>
        <dbReference type="ARBA" id="ARBA00022691"/>
    </source>
</evidence>
<dbReference type="GO" id="GO:0032259">
    <property type="term" value="P:methylation"/>
    <property type="evidence" value="ECO:0007669"/>
    <property type="project" value="UniProtKB-KW"/>
</dbReference>
<evidence type="ECO:0000256" key="6">
    <source>
        <dbReference type="RuleBase" id="RU362030"/>
    </source>
</evidence>
<protein>
    <recommendedName>
        <fullName evidence="6">S-adenosyl-L-methionine-dependent methyltransferase</fullName>
        <ecNumber evidence="6">2.1.1.-</ecNumber>
    </recommendedName>
</protein>
<comment type="function">
    <text evidence="1 6">Exhibits S-adenosyl-L-methionine-dependent methyltransferase activity.</text>
</comment>
<reference evidence="7 8" key="1">
    <citation type="submission" date="2021-04" db="EMBL/GenBank/DDBJ databases">
        <title>Nocardia tengchongensis.</title>
        <authorList>
            <person name="Zhuang k."/>
            <person name="Ran Y."/>
            <person name="Li W."/>
        </authorList>
    </citation>
    <scope>NUCLEOTIDE SEQUENCE [LARGE SCALE GENOMIC DNA]</scope>
    <source>
        <strain evidence="7 8">CFH S0057</strain>
    </source>
</reference>
<dbReference type="InterPro" id="IPR029063">
    <property type="entry name" value="SAM-dependent_MTases_sf"/>
</dbReference>
<accession>A0ABX8CZH0</accession>
<evidence type="ECO:0000256" key="1">
    <source>
        <dbReference type="ARBA" id="ARBA00003907"/>
    </source>
</evidence>
<evidence type="ECO:0000313" key="7">
    <source>
        <dbReference type="EMBL" id="QVI25325.1"/>
    </source>
</evidence>
<proteinExistence type="inferred from homology"/>
<dbReference type="PANTHER" id="PTHR43619:SF2">
    <property type="entry name" value="S-ADENOSYL-L-METHIONINE-DEPENDENT METHYLTRANSFERASES SUPERFAMILY PROTEIN"/>
    <property type="match status" value="1"/>
</dbReference>
<dbReference type="GO" id="GO:0008168">
    <property type="term" value="F:methyltransferase activity"/>
    <property type="evidence" value="ECO:0007669"/>
    <property type="project" value="UniProtKB-KW"/>
</dbReference>
<dbReference type="Pfam" id="PF04072">
    <property type="entry name" value="LCM"/>
    <property type="match status" value="1"/>
</dbReference>
<dbReference type="EC" id="2.1.1.-" evidence="6"/>
<evidence type="ECO:0000256" key="2">
    <source>
        <dbReference type="ARBA" id="ARBA00008138"/>
    </source>
</evidence>